<gene>
    <name evidence="1" type="ORF">EII35_09800</name>
</gene>
<evidence type="ECO:0000313" key="1">
    <source>
        <dbReference type="EMBL" id="RRD49071.1"/>
    </source>
</evidence>
<sequence>MRGHTLIAPRALTRLASAVAGDALGVDARRVQVNLANASGDLGLEVASPVRVDPLPAHRSSGGETEAPLLERVRTASEVIRHRVATLTGRVVGAVDMRLTGAVITPKARVK</sequence>
<dbReference type="Proteomes" id="UP000280935">
    <property type="component" value="Unassembled WGS sequence"/>
</dbReference>
<organism evidence="1 2">
    <name type="scientific">Arachnia propionica</name>
    <dbReference type="NCBI Taxonomy" id="1750"/>
    <lineage>
        <taxon>Bacteria</taxon>
        <taxon>Bacillati</taxon>
        <taxon>Actinomycetota</taxon>
        <taxon>Actinomycetes</taxon>
        <taxon>Propionibacteriales</taxon>
        <taxon>Propionibacteriaceae</taxon>
        <taxon>Arachnia</taxon>
    </lineage>
</organism>
<name>A0A3P1WS33_9ACTN</name>
<dbReference type="OrthoDB" id="5122951at2"/>
<proteinExistence type="predicted"/>
<comment type="caution">
    <text evidence="1">The sequence shown here is derived from an EMBL/GenBank/DDBJ whole genome shotgun (WGS) entry which is preliminary data.</text>
</comment>
<reference evidence="1 2" key="1">
    <citation type="submission" date="2018-11" db="EMBL/GenBank/DDBJ databases">
        <title>Genomes From Bacteria Associated with the Canine Oral Cavity: a Test Case for Automated Genome-Based Taxonomic Assignment.</title>
        <authorList>
            <person name="Coil D.A."/>
            <person name="Jospin G."/>
            <person name="Darling A.E."/>
            <person name="Wallis C."/>
            <person name="Davis I.J."/>
            <person name="Harris S."/>
            <person name="Eisen J.A."/>
            <person name="Holcombe L.J."/>
            <person name="O'Flynn C."/>
        </authorList>
    </citation>
    <scope>NUCLEOTIDE SEQUENCE [LARGE SCALE GENOMIC DNA]</scope>
    <source>
        <strain evidence="1 2">OH2822_COT-296</strain>
    </source>
</reference>
<dbReference type="EMBL" id="RQYT01000023">
    <property type="protein sequence ID" value="RRD49071.1"/>
    <property type="molecule type" value="Genomic_DNA"/>
</dbReference>
<evidence type="ECO:0000313" key="2">
    <source>
        <dbReference type="Proteomes" id="UP000280935"/>
    </source>
</evidence>
<dbReference type="AlphaFoldDB" id="A0A3P1WS33"/>
<dbReference type="RefSeq" id="WP_125228290.1">
    <property type="nucleotide sequence ID" value="NZ_RQYT01000023.1"/>
</dbReference>
<protein>
    <submittedName>
        <fullName evidence="1">Uncharacterized protein</fullName>
    </submittedName>
</protein>
<accession>A0A3P1WS33</accession>